<dbReference type="PROSITE" id="PS51384">
    <property type="entry name" value="FAD_FR"/>
    <property type="match status" value="1"/>
</dbReference>
<dbReference type="SUPFAM" id="SSF63380">
    <property type="entry name" value="Riboflavin synthase domain-like"/>
    <property type="match status" value="1"/>
</dbReference>
<dbReference type="EMBL" id="ML978196">
    <property type="protein sequence ID" value="KAF2029822.1"/>
    <property type="molecule type" value="Genomic_DNA"/>
</dbReference>
<organism evidence="7 8">
    <name type="scientific">Setomelanomma holmii</name>
    <dbReference type="NCBI Taxonomy" id="210430"/>
    <lineage>
        <taxon>Eukaryota</taxon>
        <taxon>Fungi</taxon>
        <taxon>Dikarya</taxon>
        <taxon>Ascomycota</taxon>
        <taxon>Pezizomycotina</taxon>
        <taxon>Dothideomycetes</taxon>
        <taxon>Pleosporomycetidae</taxon>
        <taxon>Pleosporales</taxon>
        <taxon>Pleosporineae</taxon>
        <taxon>Phaeosphaeriaceae</taxon>
        <taxon>Setomelanomma</taxon>
    </lineage>
</organism>
<dbReference type="GO" id="GO:0030151">
    <property type="term" value="F:molybdenum ion binding"/>
    <property type="evidence" value="ECO:0007669"/>
    <property type="project" value="InterPro"/>
</dbReference>
<evidence type="ECO:0000259" key="6">
    <source>
        <dbReference type="PROSITE" id="PS51384"/>
    </source>
</evidence>
<name>A0A9P4LML8_9PLEO</name>
<keyword evidence="1" id="KW-0408">Iron</keyword>
<dbReference type="InterPro" id="IPR017938">
    <property type="entry name" value="Riboflavin_synthase-like_b-brl"/>
</dbReference>
<dbReference type="GO" id="GO:0030170">
    <property type="term" value="F:pyridoxal phosphate binding"/>
    <property type="evidence" value="ECO:0007669"/>
    <property type="project" value="InterPro"/>
</dbReference>
<dbReference type="InterPro" id="IPR012675">
    <property type="entry name" value="Beta-grasp_dom_sf"/>
</dbReference>
<accession>A0A9P4LML8</accession>
<dbReference type="PROSITE" id="PS51085">
    <property type="entry name" value="2FE2S_FER_2"/>
    <property type="match status" value="1"/>
</dbReference>
<dbReference type="PANTHER" id="PTHR30212">
    <property type="entry name" value="PROTEIN YIIM"/>
    <property type="match status" value="1"/>
</dbReference>
<sequence length="557" mass="61243">MARSRWVAPPPPDPDTLRNPPPFKPFPLLQLRAGKVKKCGPFESAISKVPLIGPIEITKDGIKSDEHAYAGHISPDKALLHYCTAHYEEWKKEIPASEPLFKPGGFGENLFNTEVNEKTLCIGDRIAIGDVIVEISEPRAPCAKLNHRFEVKDMAKRTQTLFRTGWLYRIIKPGIVQAGDMLRLLERPYPDWTVARVMYYLFVDTKNAEMMKQIVALDPLGFDIKDRFKGRLASGSLEDQNRRLYGGDGQKMDLWNEYKIVEKRRETSKVTAFVLEAVDDITEPSVVEPGGHVRLKLGGKLVRAYSVVGGTSNCFELGISLDPNSRGGSRYLQEVAKVGDILTVGRITTSFPLVKDAEQHIIISAGIGITAFTAALDFLRNTGQNFHLHYAHAGELPFASRIDALGTSATIYNKSLGQRLDMNSIMFNAKGGSHIYTCGPQRLTDDVVATAQSHGFPQSSVHLEQFTVTTSGDPFTVELRESKKTIEVGATQTLLDALKAVGMDIDSSCEVGNCGTCKVDVCHGRVDHKGTGLLESERGEGMLSCVSRGIGKIVLDL</sequence>
<dbReference type="Proteomes" id="UP000799777">
    <property type="component" value="Unassembled WGS sequence"/>
</dbReference>
<evidence type="ECO:0000259" key="4">
    <source>
        <dbReference type="PROSITE" id="PS51085"/>
    </source>
</evidence>
<feature type="compositionally biased region" description="Pro residues" evidence="3">
    <location>
        <begin position="8"/>
        <end position="22"/>
    </location>
</feature>
<evidence type="ECO:0000256" key="2">
    <source>
        <dbReference type="ARBA" id="ARBA00023014"/>
    </source>
</evidence>
<dbReference type="GO" id="GO:0051537">
    <property type="term" value="F:2 iron, 2 sulfur cluster binding"/>
    <property type="evidence" value="ECO:0007669"/>
    <property type="project" value="UniProtKB-KW"/>
</dbReference>
<dbReference type="PANTHER" id="PTHR30212:SF2">
    <property type="entry name" value="PROTEIN YIIM"/>
    <property type="match status" value="1"/>
</dbReference>
<dbReference type="InterPro" id="IPR005302">
    <property type="entry name" value="MoCF_Sase_C"/>
</dbReference>
<dbReference type="SUPFAM" id="SSF52343">
    <property type="entry name" value="Ferredoxin reductase-like, C-terminal NADP-linked domain"/>
    <property type="match status" value="1"/>
</dbReference>
<evidence type="ECO:0000256" key="1">
    <source>
        <dbReference type="ARBA" id="ARBA00022714"/>
    </source>
</evidence>
<dbReference type="CDD" id="cd00207">
    <property type="entry name" value="fer2"/>
    <property type="match status" value="1"/>
</dbReference>
<dbReference type="InterPro" id="IPR039261">
    <property type="entry name" value="FNR_nucleotide-bd"/>
</dbReference>
<evidence type="ECO:0000313" key="7">
    <source>
        <dbReference type="EMBL" id="KAF2029822.1"/>
    </source>
</evidence>
<keyword evidence="1" id="KW-0001">2Fe-2S</keyword>
<proteinExistence type="predicted"/>
<feature type="domain" description="2Fe-2S ferredoxin-type" evidence="4">
    <location>
        <begin position="473"/>
        <end position="557"/>
    </location>
</feature>
<dbReference type="InterPro" id="IPR005163">
    <property type="entry name" value="Tri_helical_YiiM-like"/>
</dbReference>
<dbReference type="GO" id="GO:0016491">
    <property type="term" value="F:oxidoreductase activity"/>
    <property type="evidence" value="ECO:0007669"/>
    <property type="project" value="InterPro"/>
</dbReference>
<dbReference type="InterPro" id="IPR052353">
    <property type="entry name" value="Benzoxazolinone_Detox_Enz"/>
</dbReference>
<dbReference type="Pfam" id="PF03473">
    <property type="entry name" value="MOSC"/>
    <property type="match status" value="1"/>
</dbReference>
<dbReference type="InterPro" id="IPR017927">
    <property type="entry name" value="FAD-bd_FR_type"/>
</dbReference>
<dbReference type="Pfam" id="PF03475">
    <property type="entry name" value="YiiM_3-alpha"/>
    <property type="match status" value="1"/>
</dbReference>
<keyword evidence="1" id="KW-0479">Metal-binding</keyword>
<dbReference type="CDD" id="cd06185">
    <property type="entry name" value="PDR_like"/>
    <property type="match status" value="1"/>
</dbReference>
<dbReference type="PRINTS" id="PR00409">
    <property type="entry name" value="PHDIOXRDTASE"/>
</dbReference>
<dbReference type="AlphaFoldDB" id="A0A9P4LML8"/>
<reference evidence="7" key="1">
    <citation type="journal article" date="2020" name="Stud. Mycol.">
        <title>101 Dothideomycetes genomes: a test case for predicting lifestyles and emergence of pathogens.</title>
        <authorList>
            <person name="Haridas S."/>
            <person name="Albert R."/>
            <person name="Binder M."/>
            <person name="Bloem J."/>
            <person name="Labutti K."/>
            <person name="Salamov A."/>
            <person name="Andreopoulos B."/>
            <person name="Baker S."/>
            <person name="Barry K."/>
            <person name="Bills G."/>
            <person name="Bluhm B."/>
            <person name="Cannon C."/>
            <person name="Castanera R."/>
            <person name="Culley D."/>
            <person name="Daum C."/>
            <person name="Ezra D."/>
            <person name="Gonzalez J."/>
            <person name="Henrissat B."/>
            <person name="Kuo A."/>
            <person name="Liang C."/>
            <person name="Lipzen A."/>
            <person name="Lutzoni F."/>
            <person name="Magnuson J."/>
            <person name="Mondo S."/>
            <person name="Nolan M."/>
            <person name="Ohm R."/>
            <person name="Pangilinan J."/>
            <person name="Park H.-J."/>
            <person name="Ramirez L."/>
            <person name="Alfaro M."/>
            <person name="Sun H."/>
            <person name="Tritt A."/>
            <person name="Yoshinaga Y."/>
            <person name="Zwiers L.-H."/>
            <person name="Turgeon B."/>
            <person name="Goodwin S."/>
            <person name="Spatafora J."/>
            <person name="Crous P."/>
            <person name="Grigoriev I."/>
        </authorList>
    </citation>
    <scope>NUCLEOTIDE SEQUENCE</scope>
    <source>
        <strain evidence="7">CBS 110217</strain>
    </source>
</reference>
<dbReference type="PROSITE" id="PS00197">
    <property type="entry name" value="2FE2S_FER_1"/>
    <property type="match status" value="1"/>
</dbReference>
<evidence type="ECO:0000259" key="5">
    <source>
        <dbReference type="PROSITE" id="PS51340"/>
    </source>
</evidence>
<dbReference type="Gene3D" id="3.40.50.80">
    <property type="entry name" value="Nucleotide-binding domain of ferredoxin-NADP reductase (FNR) module"/>
    <property type="match status" value="1"/>
</dbReference>
<dbReference type="Gene3D" id="2.40.33.20">
    <property type="entry name" value="PK beta-barrel domain-like"/>
    <property type="match status" value="1"/>
</dbReference>
<dbReference type="Pfam" id="PF00111">
    <property type="entry name" value="Fer2"/>
    <property type="match status" value="1"/>
</dbReference>
<dbReference type="InterPro" id="IPR001041">
    <property type="entry name" value="2Fe-2S_ferredoxin-type"/>
</dbReference>
<keyword evidence="2" id="KW-0411">Iron-sulfur</keyword>
<feature type="domain" description="MOSC" evidence="5">
    <location>
        <begin position="49"/>
        <end position="185"/>
    </location>
</feature>
<gene>
    <name evidence="7" type="ORF">EK21DRAFT_66811</name>
</gene>
<dbReference type="InterPro" id="IPR036010">
    <property type="entry name" value="2Fe-2S_ferredoxin-like_sf"/>
</dbReference>
<comment type="caution">
    <text evidence="7">The sequence shown here is derived from an EMBL/GenBank/DDBJ whole genome shotgun (WGS) entry which is preliminary data.</text>
</comment>
<evidence type="ECO:0000313" key="8">
    <source>
        <dbReference type="Proteomes" id="UP000799777"/>
    </source>
</evidence>
<dbReference type="InterPro" id="IPR011037">
    <property type="entry name" value="Pyrv_Knase-like_insert_dom_sf"/>
</dbReference>
<dbReference type="Gene3D" id="3.10.20.30">
    <property type="match status" value="1"/>
</dbReference>
<dbReference type="SUPFAM" id="SSF50800">
    <property type="entry name" value="PK beta-barrel domain-like"/>
    <property type="match status" value="1"/>
</dbReference>
<keyword evidence="8" id="KW-1185">Reference proteome</keyword>
<dbReference type="Gene3D" id="2.40.30.10">
    <property type="entry name" value="Translation factors"/>
    <property type="match status" value="1"/>
</dbReference>
<dbReference type="InterPro" id="IPR006058">
    <property type="entry name" value="2Fe2S_fd_BS"/>
</dbReference>
<dbReference type="SUPFAM" id="SSF54292">
    <property type="entry name" value="2Fe-2S ferredoxin-like"/>
    <property type="match status" value="1"/>
</dbReference>
<feature type="domain" description="FAD-binding FR-type" evidence="6">
    <location>
        <begin position="253"/>
        <end position="354"/>
    </location>
</feature>
<feature type="region of interest" description="Disordered" evidence="3">
    <location>
        <begin position="1"/>
        <end position="22"/>
    </location>
</feature>
<dbReference type="OrthoDB" id="5390at2759"/>
<dbReference type="PROSITE" id="PS51340">
    <property type="entry name" value="MOSC"/>
    <property type="match status" value="1"/>
</dbReference>
<evidence type="ECO:0000256" key="3">
    <source>
        <dbReference type="SAM" id="MobiDB-lite"/>
    </source>
</evidence>
<protein>
    <submittedName>
        <fullName evidence="7">PK beta-barrel-protein domain-containing protein-like protein</fullName>
    </submittedName>
</protein>